<comment type="caution">
    <text evidence="1">The sequence shown here is derived from an EMBL/GenBank/DDBJ whole genome shotgun (WGS) entry which is preliminary data.</text>
</comment>
<protein>
    <recommendedName>
        <fullName evidence="3">Serine/threonine protein kinase</fullName>
    </recommendedName>
</protein>
<evidence type="ECO:0000313" key="2">
    <source>
        <dbReference type="Proteomes" id="UP000075374"/>
    </source>
</evidence>
<dbReference type="STRING" id="1121305.CLCOL_14560"/>
<dbReference type="InterPro" id="IPR011009">
    <property type="entry name" value="Kinase-like_dom_sf"/>
</dbReference>
<dbReference type="RefSeq" id="WP_061858303.1">
    <property type="nucleotide sequence ID" value="NZ_LTBB01000006.1"/>
</dbReference>
<sequence>MISISKKYLGIDIKRCKFLGKGREGRVYLTSEGYALKIFNNKSSCKSQYNILKKVEGSKYFPKAIEMSDKCMLREYIEGIALYDYVKKRGLSKDIGIKLIELLEEFRRLGFTRIDISSKNIYIESGGDIKVIDPRKSYSKKRDIPRMLLRELEALGVLDEFIKVTLEVRPNLVVKWINAINKLSRIACKNVRKSSA</sequence>
<evidence type="ECO:0008006" key="3">
    <source>
        <dbReference type="Google" id="ProtNLM"/>
    </source>
</evidence>
<organism evidence="1 2">
    <name type="scientific">Clostridium colicanis DSM 13634</name>
    <dbReference type="NCBI Taxonomy" id="1121305"/>
    <lineage>
        <taxon>Bacteria</taxon>
        <taxon>Bacillati</taxon>
        <taxon>Bacillota</taxon>
        <taxon>Clostridia</taxon>
        <taxon>Eubacteriales</taxon>
        <taxon>Clostridiaceae</taxon>
        <taxon>Clostridium</taxon>
    </lineage>
</organism>
<proteinExistence type="predicted"/>
<evidence type="ECO:0000313" key="1">
    <source>
        <dbReference type="EMBL" id="KYH29016.1"/>
    </source>
</evidence>
<keyword evidence="2" id="KW-1185">Reference proteome</keyword>
<accession>A0A151AN18</accession>
<dbReference type="PATRIC" id="fig|1121305.3.peg.1462"/>
<dbReference type="Proteomes" id="UP000075374">
    <property type="component" value="Unassembled WGS sequence"/>
</dbReference>
<dbReference type="EMBL" id="LTBB01000006">
    <property type="protein sequence ID" value="KYH29016.1"/>
    <property type="molecule type" value="Genomic_DNA"/>
</dbReference>
<gene>
    <name evidence="1" type="ORF">CLCOL_14560</name>
</gene>
<name>A0A151AN18_9CLOT</name>
<reference evidence="1 2" key="1">
    <citation type="submission" date="2016-02" db="EMBL/GenBank/DDBJ databases">
        <title>Genome sequence of Clostridium colicanis DSM 13634.</title>
        <authorList>
            <person name="Poehlein A."/>
            <person name="Daniel R."/>
        </authorList>
    </citation>
    <scope>NUCLEOTIDE SEQUENCE [LARGE SCALE GENOMIC DNA]</scope>
    <source>
        <strain evidence="1 2">DSM 13634</strain>
    </source>
</reference>
<dbReference type="Gene3D" id="1.10.510.10">
    <property type="entry name" value="Transferase(Phosphotransferase) domain 1"/>
    <property type="match status" value="1"/>
</dbReference>
<dbReference type="SUPFAM" id="SSF56112">
    <property type="entry name" value="Protein kinase-like (PK-like)"/>
    <property type="match status" value="1"/>
</dbReference>
<dbReference type="AlphaFoldDB" id="A0A151AN18"/>